<dbReference type="EMBL" id="CAJPIZ010007798">
    <property type="protein sequence ID" value="CAG2110603.1"/>
    <property type="molecule type" value="Genomic_DNA"/>
</dbReference>
<reference evidence="2" key="1">
    <citation type="submission" date="2020-11" db="EMBL/GenBank/DDBJ databases">
        <authorList>
            <person name="Tran Van P."/>
        </authorList>
    </citation>
    <scope>NUCLEOTIDE SEQUENCE</scope>
</reference>
<dbReference type="EMBL" id="OC862373">
    <property type="protein sequence ID" value="CAD7630173.1"/>
    <property type="molecule type" value="Genomic_DNA"/>
</dbReference>
<accession>A0A7R9KW50</accession>
<evidence type="ECO:0000256" key="1">
    <source>
        <dbReference type="SAM" id="MobiDB-lite"/>
    </source>
</evidence>
<name>A0A7R9KW50_9ACAR</name>
<gene>
    <name evidence="2" type="ORF">OSB1V03_LOCUS10586</name>
</gene>
<proteinExistence type="predicted"/>
<dbReference type="Proteomes" id="UP000759131">
    <property type="component" value="Unassembled WGS sequence"/>
</dbReference>
<evidence type="ECO:0000313" key="2">
    <source>
        <dbReference type="EMBL" id="CAD7630173.1"/>
    </source>
</evidence>
<sequence>MQETCSKTVRNNNVNKNGLPKTGEKHAITPFVNVNFTISELAKCTGAQVQYLQLLDFSLPFDVTCNGYFSMETVWNEYEIVVDGQAEKLLFDKLSVYISHLNGDMNEVNHGVVTGGRCAGDTFFMSMAYVADDQEGCAGGKGVSSLTLRAFEARLTGPKCGPTTCTMESGHIHFDPPIHNN</sequence>
<dbReference type="AlphaFoldDB" id="A0A7R9KW50"/>
<feature type="region of interest" description="Disordered" evidence="1">
    <location>
        <begin position="1"/>
        <end position="21"/>
    </location>
</feature>
<evidence type="ECO:0000313" key="3">
    <source>
        <dbReference type="Proteomes" id="UP000759131"/>
    </source>
</evidence>
<feature type="compositionally biased region" description="Polar residues" evidence="1">
    <location>
        <begin position="1"/>
        <end position="16"/>
    </location>
</feature>
<organism evidence="2">
    <name type="scientific">Medioppia subpectinata</name>
    <dbReference type="NCBI Taxonomy" id="1979941"/>
    <lineage>
        <taxon>Eukaryota</taxon>
        <taxon>Metazoa</taxon>
        <taxon>Ecdysozoa</taxon>
        <taxon>Arthropoda</taxon>
        <taxon>Chelicerata</taxon>
        <taxon>Arachnida</taxon>
        <taxon>Acari</taxon>
        <taxon>Acariformes</taxon>
        <taxon>Sarcoptiformes</taxon>
        <taxon>Oribatida</taxon>
        <taxon>Brachypylina</taxon>
        <taxon>Oppioidea</taxon>
        <taxon>Oppiidae</taxon>
        <taxon>Medioppia</taxon>
    </lineage>
</organism>
<protein>
    <submittedName>
        <fullName evidence="2">Uncharacterized protein</fullName>
    </submittedName>
</protein>
<keyword evidence="3" id="KW-1185">Reference proteome</keyword>